<dbReference type="PANTHER" id="PTHR30026">
    <property type="entry name" value="OUTER MEMBRANE PROTEIN TOLC"/>
    <property type="match status" value="1"/>
</dbReference>
<dbReference type="SUPFAM" id="SSF56954">
    <property type="entry name" value="Outer membrane efflux proteins (OEP)"/>
    <property type="match status" value="1"/>
</dbReference>
<keyword evidence="6" id="KW-0472">Membrane</keyword>
<keyword evidence="10" id="KW-0732">Signal</keyword>
<evidence type="ECO:0000256" key="1">
    <source>
        <dbReference type="ARBA" id="ARBA00004442"/>
    </source>
</evidence>
<keyword evidence="3" id="KW-0813">Transport</keyword>
<evidence type="ECO:0000256" key="5">
    <source>
        <dbReference type="ARBA" id="ARBA00022692"/>
    </source>
</evidence>
<dbReference type="Pfam" id="PF02321">
    <property type="entry name" value="OEP"/>
    <property type="match status" value="2"/>
</dbReference>
<sequence length="412" mass="43279" precursor="true">MSLPTRIIACGVLAGVLLGAQLAAAQTPAPQPATTLADAVRAAWRRSVHATEVAGQQRRAQAERTAASAPWAEPPSVELDYRTDRLQTDAGSRETELGVAIPLWLPGQRAARRASAEAEESAANAAQAAGELQAAALVREAAWGLTRQQAEVDLAAQQVQVLDALASDVERRVAAGDLARVDALAARAELLAATAGLSQARQALHAAVIQWSALTGYASAPEDLQAEQAPADATLGDAHPALRAARLGIELGRKRLDAVQASSRSAPEFVARLRQDRSARGEPAANSIGVGLRIPLGTDDRNAPLQAAALNELAAAQATEQQLKVQLQAEVDQARAAALAAEQQLAHESERSKLMRERASLIERSFRAGETPLPELLRALSDAARAEADLHRQSAALGLARARLQQALGILP</sequence>
<dbReference type="InterPro" id="IPR051906">
    <property type="entry name" value="TolC-like"/>
</dbReference>
<feature type="region of interest" description="Disordered" evidence="9">
    <location>
        <begin position="51"/>
        <end position="73"/>
    </location>
</feature>
<keyword evidence="7" id="KW-0998">Cell outer membrane</keyword>
<feature type="compositionally biased region" description="Low complexity" evidence="9">
    <location>
        <begin position="54"/>
        <end position="69"/>
    </location>
</feature>
<reference evidence="11 12" key="1">
    <citation type="submission" date="2008-03" db="EMBL/GenBank/DDBJ databases">
        <title>Complete sequence of Leptothrix cholodnii SP-6.</title>
        <authorList>
            <consortium name="US DOE Joint Genome Institute"/>
            <person name="Copeland A."/>
            <person name="Lucas S."/>
            <person name="Lapidus A."/>
            <person name="Glavina del Rio T."/>
            <person name="Dalin E."/>
            <person name="Tice H."/>
            <person name="Bruce D."/>
            <person name="Goodwin L."/>
            <person name="Pitluck S."/>
            <person name="Chertkov O."/>
            <person name="Brettin T."/>
            <person name="Detter J.C."/>
            <person name="Han C."/>
            <person name="Kuske C.R."/>
            <person name="Schmutz J."/>
            <person name="Larimer F."/>
            <person name="Land M."/>
            <person name="Hauser L."/>
            <person name="Kyrpides N."/>
            <person name="Lykidis A."/>
            <person name="Emerson D."/>
            <person name="Richardson P."/>
        </authorList>
    </citation>
    <scope>NUCLEOTIDE SEQUENCE [LARGE SCALE GENOMIC DNA]</scope>
    <source>
        <strain evidence="12">ATCC 51168 / LMG 8142 / SP-6</strain>
    </source>
</reference>
<evidence type="ECO:0000256" key="3">
    <source>
        <dbReference type="ARBA" id="ARBA00022448"/>
    </source>
</evidence>
<evidence type="ECO:0000256" key="6">
    <source>
        <dbReference type="ARBA" id="ARBA00023136"/>
    </source>
</evidence>
<evidence type="ECO:0000256" key="4">
    <source>
        <dbReference type="ARBA" id="ARBA00022452"/>
    </source>
</evidence>
<keyword evidence="4" id="KW-1134">Transmembrane beta strand</keyword>
<proteinExistence type="inferred from homology"/>
<dbReference type="Gene3D" id="1.20.1600.10">
    <property type="entry name" value="Outer membrane efflux proteins (OEP)"/>
    <property type="match status" value="1"/>
</dbReference>
<comment type="subcellular location">
    <subcellularLocation>
        <location evidence="1">Cell outer membrane</location>
    </subcellularLocation>
</comment>
<dbReference type="eggNOG" id="COG1538">
    <property type="taxonomic scope" value="Bacteria"/>
</dbReference>
<keyword evidence="12" id="KW-1185">Reference proteome</keyword>
<dbReference type="KEGG" id="lch:Lcho_0141"/>
<comment type="similarity">
    <text evidence="2">Belongs to the outer membrane factor (OMF) (TC 1.B.17) family.</text>
</comment>
<dbReference type="GO" id="GO:0015562">
    <property type="term" value="F:efflux transmembrane transporter activity"/>
    <property type="evidence" value="ECO:0007669"/>
    <property type="project" value="InterPro"/>
</dbReference>
<organism evidence="11 12">
    <name type="scientific">Leptothrix cholodnii (strain ATCC 51168 / LMG 8142 / SP-6)</name>
    <name type="common">Leptothrix discophora (strain SP-6)</name>
    <dbReference type="NCBI Taxonomy" id="395495"/>
    <lineage>
        <taxon>Bacteria</taxon>
        <taxon>Pseudomonadati</taxon>
        <taxon>Pseudomonadota</taxon>
        <taxon>Betaproteobacteria</taxon>
        <taxon>Burkholderiales</taxon>
        <taxon>Sphaerotilaceae</taxon>
        <taxon>Leptothrix</taxon>
    </lineage>
</organism>
<dbReference type="AlphaFoldDB" id="B1Y6T8"/>
<dbReference type="GO" id="GO:1990281">
    <property type="term" value="C:efflux pump complex"/>
    <property type="evidence" value="ECO:0007669"/>
    <property type="project" value="TreeGrafter"/>
</dbReference>
<keyword evidence="5" id="KW-0812">Transmembrane</keyword>
<accession>B1Y6T8</accession>
<feature type="signal peptide" evidence="10">
    <location>
        <begin position="1"/>
        <end position="25"/>
    </location>
</feature>
<evidence type="ECO:0000256" key="8">
    <source>
        <dbReference type="SAM" id="Coils"/>
    </source>
</evidence>
<feature type="chain" id="PRO_5002770570" evidence="10">
    <location>
        <begin position="26"/>
        <end position="412"/>
    </location>
</feature>
<evidence type="ECO:0000256" key="7">
    <source>
        <dbReference type="ARBA" id="ARBA00023237"/>
    </source>
</evidence>
<protein>
    <submittedName>
        <fullName evidence="11">Outer membrane efflux protein</fullName>
    </submittedName>
</protein>
<evidence type="ECO:0000313" key="11">
    <source>
        <dbReference type="EMBL" id="ACB32416.1"/>
    </source>
</evidence>
<dbReference type="InterPro" id="IPR003423">
    <property type="entry name" value="OMP_efflux"/>
</dbReference>
<dbReference type="STRING" id="395495.Lcho_0141"/>
<dbReference type="GO" id="GO:0015288">
    <property type="term" value="F:porin activity"/>
    <property type="evidence" value="ECO:0007669"/>
    <property type="project" value="TreeGrafter"/>
</dbReference>
<keyword evidence="8" id="KW-0175">Coiled coil</keyword>
<evidence type="ECO:0000256" key="10">
    <source>
        <dbReference type="SAM" id="SignalP"/>
    </source>
</evidence>
<evidence type="ECO:0000256" key="2">
    <source>
        <dbReference type="ARBA" id="ARBA00007613"/>
    </source>
</evidence>
<dbReference type="EMBL" id="CP001013">
    <property type="protein sequence ID" value="ACB32416.1"/>
    <property type="molecule type" value="Genomic_DNA"/>
</dbReference>
<gene>
    <name evidence="11" type="ordered locus">Lcho_0141</name>
</gene>
<evidence type="ECO:0000313" key="12">
    <source>
        <dbReference type="Proteomes" id="UP000001693"/>
    </source>
</evidence>
<dbReference type="HOGENOM" id="CLU_045519_0_0_4"/>
<dbReference type="Proteomes" id="UP000001693">
    <property type="component" value="Chromosome"/>
</dbReference>
<dbReference type="GO" id="GO:0009279">
    <property type="term" value="C:cell outer membrane"/>
    <property type="evidence" value="ECO:0007669"/>
    <property type="project" value="UniProtKB-SubCell"/>
</dbReference>
<name>B1Y6T8_LEPCP</name>
<evidence type="ECO:0000256" key="9">
    <source>
        <dbReference type="SAM" id="MobiDB-lite"/>
    </source>
</evidence>
<feature type="coiled-coil region" evidence="8">
    <location>
        <begin position="324"/>
        <end position="351"/>
    </location>
</feature>
<dbReference type="PANTHER" id="PTHR30026:SF21">
    <property type="entry name" value="SLR1270 PROTEIN"/>
    <property type="match status" value="1"/>
</dbReference>